<comment type="caution">
    <text evidence="2">The sequence shown here is derived from an EMBL/GenBank/DDBJ whole genome shotgun (WGS) entry which is preliminary data.</text>
</comment>
<dbReference type="EMBL" id="JBHLUB010000001">
    <property type="protein sequence ID" value="MFC0580970.1"/>
    <property type="molecule type" value="Genomic_DNA"/>
</dbReference>
<evidence type="ECO:0000259" key="1">
    <source>
        <dbReference type="Pfam" id="PF04326"/>
    </source>
</evidence>
<evidence type="ECO:0000313" key="3">
    <source>
        <dbReference type="Proteomes" id="UP001589862"/>
    </source>
</evidence>
<gene>
    <name evidence="2" type="ORF">ACFFFR_01020</name>
</gene>
<dbReference type="InterPro" id="IPR007421">
    <property type="entry name" value="Schlafen_AlbA_2_dom"/>
</dbReference>
<dbReference type="Gene3D" id="3.30.950.30">
    <property type="entry name" value="Schlafen, AAA domain"/>
    <property type="match status" value="1"/>
</dbReference>
<accession>A0ABV6P7C5</accession>
<dbReference type="RefSeq" id="WP_377457426.1">
    <property type="nucleotide sequence ID" value="NZ_JBHLUB010000001.1"/>
</dbReference>
<reference evidence="2 3" key="1">
    <citation type="submission" date="2024-09" db="EMBL/GenBank/DDBJ databases">
        <authorList>
            <person name="Sun Q."/>
            <person name="Mori K."/>
        </authorList>
    </citation>
    <scope>NUCLEOTIDE SEQUENCE [LARGE SCALE GENOMIC DNA]</scope>
    <source>
        <strain evidence="2 3">NCAIM B.02604</strain>
    </source>
</reference>
<dbReference type="Proteomes" id="UP001589862">
    <property type="component" value="Unassembled WGS sequence"/>
</dbReference>
<keyword evidence="3" id="KW-1185">Reference proteome</keyword>
<organism evidence="2 3">
    <name type="scientific">Micrococcoides hystricis</name>
    <dbReference type="NCBI Taxonomy" id="1572761"/>
    <lineage>
        <taxon>Bacteria</taxon>
        <taxon>Bacillati</taxon>
        <taxon>Actinomycetota</taxon>
        <taxon>Actinomycetes</taxon>
        <taxon>Micrococcales</taxon>
        <taxon>Micrococcaceae</taxon>
        <taxon>Micrococcoides</taxon>
    </lineage>
</organism>
<evidence type="ECO:0000313" key="2">
    <source>
        <dbReference type="EMBL" id="MFC0580970.1"/>
    </source>
</evidence>
<name>A0ABV6P7C5_9MICC</name>
<protein>
    <submittedName>
        <fullName evidence="2">Helix-turn-helix domain-containing protein</fullName>
    </submittedName>
</protein>
<dbReference type="Pfam" id="PF04326">
    <property type="entry name" value="SLFN_AlbA_2"/>
    <property type="match status" value="1"/>
</dbReference>
<sequence>MSTAKSYREDFARFFEEPSRESFRSLLSSHVGEIEQLDFKQAWPAWIKVARHVLAFANSGGGTMIVGVAENPDGSVTPLGLENLVDKAEIQNALEQFLPQELVFEVLDFSFEESEYPAIRGKKFQALLVEDRPDHVPFLATRDGSGISDSVVYVRRGTSSIAANHRDLQRLINRRIETGHSSNPSLDLSEHLEHLKLLYLEVNRYYTRSYGTYLDTLEEYGRAAAESAESAYPDQSYVEFLVSALEAKQASIRNFLDVSIEHGDPEGDLPAVQ</sequence>
<dbReference type="InterPro" id="IPR038461">
    <property type="entry name" value="Schlafen_AlbA_2_dom_sf"/>
</dbReference>
<proteinExistence type="predicted"/>
<feature type="domain" description="Schlafen AlbA-2" evidence="1">
    <location>
        <begin position="33"/>
        <end position="163"/>
    </location>
</feature>